<organism evidence="1 2">
    <name type="scientific">Exophiala dermatitidis</name>
    <name type="common">Black yeast-like fungus</name>
    <name type="synonym">Wangiella dermatitidis</name>
    <dbReference type="NCBI Taxonomy" id="5970"/>
    <lineage>
        <taxon>Eukaryota</taxon>
        <taxon>Fungi</taxon>
        <taxon>Dikarya</taxon>
        <taxon>Ascomycota</taxon>
        <taxon>Pezizomycotina</taxon>
        <taxon>Eurotiomycetes</taxon>
        <taxon>Chaetothyriomycetidae</taxon>
        <taxon>Chaetothyriales</taxon>
        <taxon>Herpotrichiellaceae</taxon>
        <taxon>Exophiala</taxon>
    </lineage>
</organism>
<comment type="caution">
    <text evidence="1">The sequence shown here is derived from an EMBL/GenBank/DDBJ whole genome shotgun (WGS) entry which is preliminary data.</text>
</comment>
<dbReference type="EMBL" id="JAJGCB010000028">
    <property type="protein sequence ID" value="KAJ8987078.1"/>
    <property type="molecule type" value="Genomic_DNA"/>
</dbReference>
<dbReference type="AlphaFoldDB" id="A0AAN6EKY8"/>
<evidence type="ECO:0000313" key="2">
    <source>
        <dbReference type="Proteomes" id="UP001161757"/>
    </source>
</evidence>
<evidence type="ECO:0000313" key="1">
    <source>
        <dbReference type="EMBL" id="KAJ8987078.1"/>
    </source>
</evidence>
<proteinExistence type="predicted"/>
<protein>
    <submittedName>
        <fullName evidence="1">Uncharacterized protein</fullName>
    </submittedName>
</protein>
<reference evidence="1" key="1">
    <citation type="submission" date="2023-01" db="EMBL/GenBank/DDBJ databases">
        <title>Exophiala dermititidis isolated from Cystic Fibrosis Patient.</title>
        <authorList>
            <person name="Kurbessoian T."/>
            <person name="Crocker A."/>
            <person name="Murante D."/>
            <person name="Hogan D.A."/>
            <person name="Stajich J.E."/>
        </authorList>
    </citation>
    <scope>NUCLEOTIDE SEQUENCE</scope>
    <source>
        <strain evidence="1">Ex8</strain>
    </source>
</reference>
<dbReference type="Proteomes" id="UP001161757">
    <property type="component" value="Unassembled WGS sequence"/>
</dbReference>
<accession>A0AAN6EKY8</accession>
<sequence length="146" mass="16098">MTAYVMFELVAACSCLRSLSIFLSGRVEKCHDVRPRWHEDKPLALHGTSIAVASGLVHCSSVQAEMDTSDSPLPLYSLSSQLLLNYSYALAMTYYAHPRHCQAGTVQRMASPTLCFETQTDGRTDQKGPFDLAWLTPLGTVLVVML</sequence>
<name>A0AAN6EKY8_EXODE</name>
<gene>
    <name evidence="1" type="ORF">HRR80_008821</name>
</gene>